<sequence length="179" mass="18969">MRIKFLLTATLMVLGASGNAFAYTISGGTDVGGLDSFEAESTTLPNSGSATETAWASSSTGTTLTFAGKTEGAGFSITNEDPNVVAFELFNAPSYFLVYDGNASSESKHVLFKNESSMDWGVFNLLSYFDSSKLEEMELSHLTEFNGSSVKVPEPGTLGLLSLGVLGLITGRRKYNQSA</sequence>
<evidence type="ECO:0000313" key="3">
    <source>
        <dbReference type="EMBL" id="TDT40345.1"/>
    </source>
</evidence>
<feature type="domain" description="Ice-binding protein C-terminal" evidence="2">
    <location>
        <begin position="152"/>
        <end position="174"/>
    </location>
</feature>
<dbReference type="NCBIfam" id="TIGR02595">
    <property type="entry name" value="PEP_CTERM"/>
    <property type="match status" value="1"/>
</dbReference>
<comment type="caution">
    <text evidence="3">The sequence shown here is derived from an EMBL/GenBank/DDBJ whole genome shotgun (WGS) entry which is preliminary data.</text>
</comment>
<evidence type="ECO:0000313" key="4">
    <source>
        <dbReference type="Proteomes" id="UP000295830"/>
    </source>
</evidence>
<keyword evidence="1" id="KW-0732">Signal</keyword>
<gene>
    <name evidence="3" type="ORF">DES49_2111</name>
</gene>
<evidence type="ECO:0000256" key="1">
    <source>
        <dbReference type="SAM" id="SignalP"/>
    </source>
</evidence>
<keyword evidence="4" id="KW-1185">Reference proteome</keyword>
<accession>A0A4R7JQY2</accession>
<dbReference type="Proteomes" id="UP000295830">
    <property type="component" value="Unassembled WGS sequence"/>
</dbReference>
<reference evidence="3 4" key="1">
    <citation type="submission" date="2019-03" db="EMBL/GenBank/DDBJ databases">
        <title>Genomic Encyclopedia of Type Strains, Phase IV (KMG-IV): sequencing the most valuable type-strain genomes for metagenomic binning, comparative biology and taxonomic classification.</title>
        <authorList>
            <person name="Goeker M."/>
        </authorList>
    </citation>
    <scope>NUCLEOTIDE SEQUENCE [LARGE SCALE GENOMIC DNA]</scope>
    <source>
        <strain evidence="3 4">DSM 15505</strain>
    </source>
</reference>
<dbReference type="OrthoDB" id="6366909at2"/>
<organism evidence="3 4">
    <name type="scientific">Halospina denitrificans</name>
    <dbReference type="NCBI Taxonomy" id="332522"/>
    <lineage>
        <taxon>Bacteria</taxon>
        <taxon>Pseudomonadati</taxon>
        <taxon>Pseudomonadota</taxon>
        <taxon>Gammaproteobacteria</taxon>
        <taxon>Halospina</taxon>
    </lineage>
</organism>
<dbReference type="Pfam" id="PF07589">
    <property type="entry name" value="PEP-CTERM"/>
    <property type="match status" value="1"/>
</dbReference>
<dbReference type="InterPro" id="IPR013424">
    <property type="entry name" value="Ice-binding_C"/>
</dbReference>
<dbReference type="AlphaFoldDB" id="A0A4R7JQY2"/>
<protein>
    <submittedName>
        <fullName evidence="3">Putative secreted protein with PEP-CTERM sorting signal</fullName>
    </submittedName>
</protein>
<dbReference type="EMBL" id="SOAX01000004">
    <property type="protein sequence ID" value="TDT40345.1"/>
    <property type="molecule type" value="Genomic_DNA"/>
</dbReference>
<evidence type="ECO:0000259" key="2">
    <source>
        <dbReference type="Pfam" id="PF07589"/>
    </source>
</evidence>
<dbReference type="RefSeq" id="WP_133736351.1">
    <property type="nucleotide sequence ID" value="NZ_SOAX01000004.1"/>
</dbReference>
<proteinExistence type="predicted"/>
<feature type="signal peptide" evidence="1">
    <location>
        <begin position="1"/>
        <end position="22"/>
    </location>
</feature>
<feature type="chain" id="PRO_5020560351" evidence="1">
    <location>
        <begin position="23"/>
        <end position="179"/>
    </location>
</feature>
<name>A0A4R7JQY2_9GAMM</name>